<name>A0A8B7NSE1_HYAAZ</name>
<evidence type="ECO:0000313" key="5">
    <source>
        <dbReference type="RefSeq" id="XP_018016669.2"/>
    </source>
</evidence>
<gene>
    <name evidence="5" type="primary">LOC108673365</name>
</gene>
<dbReference type="InterPro" id="IPR006631">
    <property type="entry name" value="DM4_12"/>
</dbReference>
<keyword evidence="2" id="KW-1133">Transmembrane helix</keyword>
<keyword evidence="4" id="KW-1185">Reference proteome</keyword>
<organism evidence="4 5">
    <name type="scientific">Hyalella azteca</name>
    <name type="common">Amphipod</name>
    <dbReference type="NCBI Taxonomy" id="294128"/>
    <lineage>
        <taxon>Eukaryota</taxon>
        <taxon>Metazoa</taxon>
        <taxon>Ecdysozoa</taxon>
        <taxon>Arthropoda</taxon>
        <taxon>Crustacea</taxon>
        <taxon>Multicrustacea</taxon>
        <taxon>Malacostraca</taxon>
        <taxon>Eumalacostraca</taxon>
        <taxon>Peracarida</taxon>
        <taxon>Amphipoda</taxon>
        <taxon>Senticaudata</taxon>
        <taxon>Talitrida</taxon>
        <taxon>Talitroidea</taxon>
        <taxon>Hyalellidae</taxon>
        <taxon>Hyalella</taxon>
    </lineage>
</organism>
<feature type="signal peptide" evidence="3">
    <location>
        <begin position="1"/>
        <end position="27"/>
    </location>
</feature>
<dbReference type="OrthoDB" id="6356735at2759"/>
<feature type="chain" id="PRO_5037517020" evidence="3">
    <location>
        <begin position="28"/>
        <end position="399"/>
    </location>
</feature>
<dbReference type="GeneID" id="108673365"/>
<feature type="compositionally biased region" description="Polar residues" evidence="1">
    <location>
        <begin position="62"/>
        <end position="83"/>
    </location>
</feature>
<feature type="transmembrane region" description="Helical" evidence="2">
    <location>
        <begin position="218"/>
        <end position="239"/>
    </location>
</feature>
<evidence type="ECO:0000256" key="2">
    <source>
        <dbReference type="SAM" id="Phobius"/>
    </source>
</evidence>
<reference evidence="5" key="1">
    <citation type="submission" date="2025-08" db="UniProtKB">
        <authorList>
            <consortium name="RefSeq"/>
        </authorList>
    </citation>
    <scope>IDENTIFICATION</scope>
    <source>
        <tissue evidence="5">Whole organism</tissue>
    </source>
</reference>
<evidence type="ECO:0000256" key="1">
    <source>
        <dbReference type="SAM" id="MobiDB-lite"/>
    </source>
</evidence>
<feature type="compositionally biased region" description="Basic and acidic residues" evidence="1">
    <location>
        <begin position="129"/>
        <end position="150"/>
    </location>
</feature>
<keyword evidence="2" id="KW-0472">Membrane</keyword>
<keyword evidence="3" id="KW-0732">Signal</keyword>
<dbReference type="Pfam" id="PF07841">
    <property type="entry name" value="DM4_12"/>
    <property type="match status" value="1"/>
</dbReference>
<proteinExistence type="predicted"/>
<accession>A0A8B7NSE1</accession>
<dbReference type="Proteomes" id="UP000694843">
    <property type="component" value="Unplaced"/>
</dbReference>
<feature type="region of interest" description="Disordered" evidence="1">
    <location>
        <begin position="35"/>
        <end position="156"/>
    </location>
</feature>
<protein>
    <submittedName>
        <fullName evidence="5">Uncharacterized protein LOC108673365</fullName>
    </submittedName>
</protein>
<evidence type="ECO:0000256" key="3">
    <source>
        <dbReference type="SAM" id="SignalP"/>
    </source>
</evidence>
<dbReference type="AlphaFoldDB" id="A0A8B7NSE1"/>
<evidence type="ECO:0000313" key="4">
    <source>
        <dbReference type="Proteomes" id="UP000694843"/>
    </source>
</evidence>
<sequence>MKLHNSPRHQSVLLLLLLGAFVHLSFEVQQSQLVSQPVFRGSRSRPADQTRQQTTAERETEPLNQQTKPAKGRSTSQDTFSPMSPSPALGPIQDSRQTHSIPQDRRTSATARTIKLDGGLSANDFRFPSAEEDKQDRTRDHKQDHKDDYTPARAKSYQLPVPNERNATSRFFSFNTNTQALDLGLSFTVPFLSIPMSSLLNIGDSTTAALTSLFSFNWSAIAVVGLLLAAATLLLPTIVEWVSGVLLVKNTIATQYGGRTPDHQMYGGVPEPLGGFLGDSADYFSRSIKVSPLASLLEQLDDAFAQYDLDATSCMQRVVCTYVADAEDSVARGSADPTQLIVNGVAKSSWAQMLMGQTPMSKAIEVGRRGSSCQQQYSKCPFSLTSVLKFLANYANFSK</sequence>
<keyword evidence="2" id="KW-0812">Transmembrane</keyword>
<dbReference type="RefSeq" id="XP_018016669.2">
    <property type="nucleotide sequence ID" value="XM_018161180.2"/>
</dbReference>
<dbReference type="KEGG" id="hazt:108673365"/>